<dbReference type="InterPro" id="IPR018060">
    <property type="entry name" value="HTH_AraC"/>
</dbReference>
<dbReference type="PRINTS" id="PR00032">
    <property type="entry name" value="HTHARAC"/>
</dbReference>
<keyword evidence="5" id="KW-0472">Membrane</keyword>
<dbReference type="Gene3D" id="1.10.10.60">
    <property type="entry name" value="Homeodomain-like"/>
    <property type="match status" value="2"/>
</dbReference>
<comment type="caution">
    <text evidence="7">The sequence shown here is derived from an EMBL/GenBank/DDBJ whole genome shotgun (WGS) entry which is preliminary data.</text>
</comment>
<dbReference type="SUPFAM" id="SSF46689">
    <property type="entry name" value="Homeodomain-like"/>
    <property type="match status" value="2"/>
</dbReference>
<feature type="region of interest" description="Disordered" evidence="4">
    <location>
        <begin position="325"/>
        <end position="365"/>
    </location>
</feature>
<dbReference type="InterPro" id="IPR009057">
    <property type="entry name" value="Homeodomain-like_sf"/>
</dbReference>
<keyword evidence="5" id="KW-0812">Transmembrane</keyword>
<keyword evidence="3" id="KW-0804">Transcription</keyword>
<gene>
    <name evidence="7" type="ORF">GCM10010969_28280</name>
</gene>
<name>A0ABQ2L4Z9_9BACL</name>
<dbReference type="EMBL" id="BMLN01000008">
    <property type="protein sequence ID" value="GGO03764.1"/>
    <property type="molecule type" value="Genomic_DNA"/>
</dbReference>
<dbReference type="SMART" id="SM00342">
    <property type="entry name" value="HTH_ARAC"/>
    <property type="match status" value="1"/>
</dbReference>
<sequence>MSRSWFNRLTFSYLPILIIVPAILMLLFFIGSAELSKRETARANEVFSRQAVQSLDYSFRSIGEMMNREILSGEFYPFFSASENPYLAANEASTRLARLKLSNPLIDSLYVYRLSDGTVLSHLSIGQLEEFTDQRFIENMMEGPLPTGWSEPREISGLGEQPRTVVTLTRGIPLLTGERGLMVVNVSLDSVRELLREMIGTETSFIHLYSAEGVLMLGTEAALPAADVEQLQSEESRTSADVNKELSAVTSTYTGWEIRSGIIGDSLSRILTSIWYIWLGAAVLIVALGIGWAAHVSRRNYEPVVRLLQRLDALPPGTVEAAAALSEAAERSRTSVSESGREEHSDGGRDDESAERGERRRRRDQGLDEFERIESTLSAMIARAEADRRRQQEDIVYRRREFFRELLEGSRVLNAGEWELETHRLEAEPIREEESHGSDQPSSEGFGRAVVGLLEIDRPDDFNRTYSERSRELLRYALASAAGELAAERGAMLWAEWLPGGRLGMLLRFKESKDVRQTPFDEKEGQSEVSDHAAASDVKPAVDTVEEISAAPAAVIDSVSAASMIAGELVAWVAAHLKCTVTVALGEELAAPEDIARGFREASEAMGYRSSLGGARVIARRDLHRGAAAELYGVLRTIRELALAYRLGEPEWKERLDELLGELRAALLPKDDLSGLMNVLAYQLLREMMELPGEAKELWRSEAAPQLSAALERFDTLDELEASVRSLLDKYAVRLKLLRESRSSHVTLQEVRAFIDANYSDPNLSLSLIAERFGLSSSYLSRLFKDAFGENFVDYLAGVRVDAAKQLLKETDQPIQDIATRVGYANYMSFSRAFKKIASTTPGEYRSRSRIE</sequence>
<dbReference type="Proteomes" id="UP000606653">
    <property type="component" value="Unassembled WGS sequence"/>
</dbReference>
<evidence type="ECO:0000256" key="3">
    <source>
        <dbReference type="ARBA" id="ARBA00023163"/>
    </source>
</evidence>
<dbReference type="PANTHER" id="PTHR43280:SF2">
    <property type="entry name" value="HTH-TYPE TRANSCRIPTIONAL REGULATOR EXSA"/>
    <property type="match status" value="1"/>
</dbReference>
<dbReference type="RefSeq" id="WP_018976532.1">
    <property type="nucleotide sequence ID" value="NZ_BMLN01000008.1"/>
</dbReference>
<dbReference type="PROSITE" id="PS01124">
    <property type="entry name" value="HTH_ARAC_FAMILY_2"/>
    <property type="match status" value="1"/>
</dbReference>
<dbReference type="PROSITE" id="PS00041">
    <property type="entry name" value="HTH_ARAC_FAMILY_1"/>
    <property type="match status" value="1"/>
</dbReference>
<keyword evidence="1" id="KW-0805">Transcription regulation</keyword>
<evidence type="ECO:0000256" key="4">
    <source>
        <dbReference type="SAM" id="MobiDB-lite"/>
    </source>
</evidence>
<reference evidence="8" key="1">
    <citation type="journal article" date="2019" name="Int. J. Syst. Evol. Microbiol.">
        <title>The Global Catalogue of Microorganisms (GCM) 10K type strain sequencing project: providing services to taxonomists for standard genome sequencing and annotation.</title>
        <authorList>
            <consortium name="The Broad Institute Genomics Platform"/>
            <consortium name="The Broad Institute Genome Sequencing Center for Infectious Disease"/>
            <person name="Wu L."/>
            <person name="Ma J."/>
        </authorList>
    </citation>
    <scope>NUCLEOTIDE SEQUENCE [LARGE SCALE GENOMIC DNA]</scope>
    <source>
        <strain evidence="8">CGMCC 1.6964</strain>
    </source>
</reference>
<dbReference type="Pfam" id="PF12833">
    <property type="entry name" value="HTH_18"/>
    <property type="match status" value="1"/>
</dbReference>
<keyword evidence="8" id="KW-1185">Reference proteome</keyword>
<proteinExistence type="predicted"/>
<keyword evidence="5" id="KW-1133">Transmembrane helix</keyword>
<accession>A0ABQ2L4Z9</accession>
<dbReference type="PANTHER" id="PTHR43280">
    <property type="entry name" value="ARAC-FAMILY TRANSCRIPTIONAL REGULATOR"/>
    <property type="match status" value="1"/>
</dbReference>
<dbReference type="InterPro" id="IPR018062">
    <property type="entry name" value="HTH_AraC-typ_CS"/>
</dbReference>
<keyword evidence="2" id="KW-0238">DNA-binding</keyword>
<evidence type="ECO:0000256" key="5">
    <source>
        <dbReference type="SAM" id="Phobius"/>
    </source>
</evidence>
<feature type="compositionally biased region" description="Basic and acidic residues" evidence="4">
    <location>
        <begin position="328"/>
        <end position="365"/>
    </location>
</feature>
<evidence type="ECO:0000259" key="6">
    <source>
        <dbReference type="PROSITE" id="PS01124"/>
    </source>
</evidence>
<feature type="domain" description="HTH araC/xylS-type" evidence="6">
    <location>
        <begin position="749"/>
        <end position="848"/>
    </location>
</feature>
<evidence type="ECO:0000313" key="7">
    <source>
        <dbReference type="EMBL" id="GGO03764.1"/>
    </source>
</evidence>
<protein>
    <recommendedName>
        <fullName evidence="6">HTH araC/xylS-type domain-containing protein</fullName>
    </recommendedName>
</protein>
<evidence type="ECO:0000313" key="8">
    <source>
        <dbReference type="Proteomes" id="UP000606653"/>
    </source>
</evidence>
<evidence type="ECO:0000256" key="1">
    <source>
        <dbReference type="ARBA" id="ARBA00023015"/>
    </source>
</evidence>
<dbReference type="InterPro" id="IPR020449">
    <property type="entry name" value="Tscrpt_reg_AraC-type_HTH"/>
</dbReference>
<feature type="transmembrane region" description="Helical" evidence="5">
    <location>
        <begin position="275"/>
        <end position="294"/>
    </location>
</feature>
<organism evidence="7 8">
    <name type="scientific">Saccharibacillus kuerlensis</name>
    <dbReference type="NCBI Taxonomy" id="459527"/>
    <lineage>
        <taxon>Bacteria</taxon>
        <taxon>Bacillati</taxon>
        <taxon>Bacillota</taxon>
        <taxon>Bacilli</taxon>
        <taxon>Bacillales</taxon>
        <taxon>Paenibacillaceae</taxon>
        <taxon>Saccharibacillus</taxon>
    </lineage>
</organism>
<evidence type="ECO:0000256" key="2">
    <source>
        <dbReference type="ARBA" id="ARBA00023125"/>
    </source>
</evidence>
<feature type="transmembrane region" description="Helical" evidence="5">
    <location>
        <begin position="12"/>
        <end position="30"/>
    </location>
</feature>